<keyword evidence="2" id="KW-1185">Reference proteome</keyword>
<dbReference type="Proteomes" id="UP001168098">
    <property type="component" value="Unassembled WGS sequence"/>
</dbReference>
<name>A0AA39AA87_VITRO</name>
<evidence type="ECO:0000313" key="1">
    <source>
        <dbReference type="EMBL" id="KAJ9703534.1"/>
    </source>
</evidence>
<reference evidence="1 2" key="1">
    <citation type="journal article" date="2023" name="BMC Biotechnol.">
        <title>Vitis rotundifolia cv Carlos genome sequencing.</title>
        <authorList>
            <person name="Huff M."/>
            <person name="Hulse-Kemp A."/>
            <person name="Scheffler B."/>
            <person name="Youngblood R."/>
            <person name="Simpson S."/>
            <person name="Babiker E."/>
            <person name="Staton M."/>
        </authorList>
    </citation>
    <scope>NUCLEOTIDE SEQUENCE [LARGE SCALE GENOMIC DNA]</scope>
    <source>
        <tissue evidence="1">Leaf</tissue>
    </source>
</reference>
<comment type="caution">
    <text evidence="1">The sequence shown here is derived from an EMBL/GenBank/DDBJ whole genome shotgun (WGS) entry which is preliminary data.</text>
</comment>
<accession>A0AA39AA87</accession>
<dbReference type="AlphaFoldDB" id="A0AA39AA87"/>
<evidence type="ECO:0000313" key="2">
    <source>
        <dbReference type="Proteomes" id="UP001168098"/>
    </source>
</evidence>
<protein>
    <submittedName>
        <fullName evidence="1">Uncharacterized protein</fullName>
    </submittedName>
</protein>
<sequence>MESLFSKTCIRALKYKFINEAAGPVECWLSTLSHGDSNIYELGLLSGHAISHNLLVPAEHFLYHSITEVAYKQWLCHCSHQLSHIVPTIFMSI</sequence>
<proteinExistence type="predicted"/>
<dbReference type="EMBL" id="JARBHA010000004">
    <property type="protein sequence ID" value="KAJ9703534.1"/>
    <property type="molecule type" value="Genomic_DNA"/>
</dbReference>
<organism evidence="1 2">
    <name type="scientific">Vitis rotundifolia</name>
    <name type="common">Muscadine grape</name>
    <dbReference type="NCBI Taxonomy" id="103349"/>
    <lineage>
        <taxon>Eukaryota</taxon>
        <taxon>Viridiplantae</taxon>
        <taxon>Streptophyta</taxon>
        <taxon>Embryophyta</taxon>
        <taxon>Tracheophyta</taxon>
        <taxon>Spermatophyta</taxon>
        <taxon>Magnoliopsida</taxon>
        <taxon>eudicotyledons</taxon>
        <taxon>Gunneridae</taxon>
        <taxon>Pentapetalae</taxon>
        <taxon>rosids</taxon>
        <taxon>Vitales</taxon>
        <taxon>Vitaceae</taxon>
        <taxon>Viteae</taxon>
        <taxon>Vitis</taxon>
    </lineage>
</organism>
<gene>
    <name evidence="1" type="ORF">PVL29_005043</name>
</gene>